<dbReference type="Proteomes" id="UP001165263">
    <property type="component" value="Unassembled WGS sequence"/>
</dbReference>
<dbReference type="Pfam" id="PF06099">
    <property type="entry name" value="Phenol_hyd_sub"/>
    <property type="match status" value="1"/>
</dbReference>
<dbReference type="EMBL" id="JANUHC010000006">
    <property type="protein sequence ID" value="MCS0631252.1"/>
    <property type="molecule type" value="Genomic_DNA"/>
</dbReference>
<evidence type="ECO:0000313" key="2">
    <source>
        <dbReference type="Proteomes" id="UP001165263"/>
    </source>
</evidence>
<gene>
    <name evidence="1" type="ORF">NX786_18120</name>
</gene>
<sequence>MSPVGQDHAQETGFDTTRKFVRVRGERGDGFVEFEFAIGETELFAELILQRSAFIAFCEDNQVTLLQGDKIVKPGEEDWSWSLHDATTARFKSNQ</sequence>
<dbReference type="InterPro" id="IPR010353">
    <property type="entry name" value="DmpK"/>
</dbReference>
<keyword evidence="2" id="KW-1185">Reference proteome</keyword>
<name>A0ABT2C1J2_9BURK</name>
<evidence type="ECO:0000313" key="1">
    <source>
        <dbReference type="EMBL" id="MCS0631252.1"/>
    </source>
</evidence>
<dbReference type="RefSeq" id="WP_259450332.1">
    <property type="nucleotide sequence ID" value="NZ_CP119520.1"/>
</dbReference>
<proteinExistence type="predicted"/>
<organism evidence="1 2">
    <name type="scientific">Telluria mixta</name>
    <dbReference type="NCBI Taxonomy" id="34071"/>
    <lineage>
        <taxon>Bacteria</taxon>
        <taxon>Pseudomonadati</taxon>
        <taxon>Pseudomonadota</taxon>
        <taxon>Betaproteobacteria</taxon>
        <taxon>Burkholderiales</taxon>
        <taxon>Oxalobacteraceae</taxon>
        <taxon>Telluria group</taxon>
        <taxon>Telluria</taxon>
    </lineage>
</organism>
<accession>A0ABT2C1J2</accession>
<protein>
    <submittedName>
        <fullName evidence="1">Phenol hydroxylase subunit</fullName>
    </submittedName>
</protein>
<comment type="caution">
    <text evidence="1">The sequence shown here is derived from an EMBL/GenBank/DDBJ whole genome shotgun (WGS) entry which is preliminary data.</text>
</comment>
<reference evidence="1" key="1">
    <citation type="submission" date="2022-08" db="EMBL/GenBank/DDBJ databases">
        <title>Reclassification of Massilia species as members of the genera Telluria, Duganella, Pseudoduganella, Mokoshia gen. nov. and Zemynaea gen. nov. using orthogonal and non-orthogonal genome-based approaches.</title>
        <authorList>
            <person name="Bowman J.P."/>
        </authorList>
    </citation>
    <scope>NUCLEOTIDE SEQUENCE</scope>
    <source>
        <strain evidence="1">LMG 11547</strain>
    </source>
</reference>